<keyword evidence="3" id="KW-0808">Transferase</keyword>
<keyword evidence="2" id="KW-0328">Glycosyltransferase</keyword>
<dbReference type="InterPro" id="IPR028098">
    <property type="entry name" value="Glyco_trans_4-like_N"/>
</dbReference>
<dbReference type="Pfam" id="PF00534">
    <property type="entry name" value="Glycos_transf_1"/>
    <property type="match status" value="1"/>
</dbReference>
<feature type="domain" description="Glycosyltransferase subfamily 4-like N-terminal" evidence="5">
    <location>
        <begin position="15"/>
        <end position="166"/>
    </location>
</feature>
<name>A0A916TCH0_9MICO</name>
<protein>
    <recommendedName>
        <fullName evidence="1">D-inositol 3-phosphate glycosyltransferase</fullName>
    </recommendedName>
</protein>
<dbReference type="Proteomes" id="UP000636793">
    <property type="component" value="Unassembled WGS sequence"/>
</dbReference>
<gene>
    <name evidence="6" type="primary">mgtA</name>
    <name evidence="6" type="ORF">GCM10011492_31190</name>
</gene>
<dbReference type="GO" id="GO:0016758">
    <property type="term" value="F:hexosyltransferase activity"/>
    <property type="evidence" value="ECO:0007669"/>
    <property type="project" value="TreeGrafter"/>
</dbReference>
<evidence type="ECO:0000256" key="3">
    <source>
        <dbReference type="ARBA" id="ARBA00022679"/>
    </source>
</evidence>
<dbReference type="PANTHER" id="PTHR45947">
    <property type="entry name" value="SULFOQUINOVOSYL TRANSFERASE SQD2"/>
    <property type="match status" value="1"/>
</dbReference>
<dbReference type="Gene3D" id="3.40.50.2000">
    <property type="entry name" value="Glycogen Phosphorylase B"/>
    <property type="match status" value="2"/>
</dbReference>
<dbReference type="AlphaFoldDB" id="A0A916TCH0"/>
<keyword evidence="7" id="KW-1185">Reference proteome</keyword>
<evidence type="ECO:0000259" key="5">
    <source>
        <dbReference type="Pfam" id="PF13439"/>
    </source>
</evidence>
<comment type="caution">
    <text evidence="6">The sequence shown here is derived from an EMBL/GenBank/DDBJ whole genome shotgun (WGS) entry which is preliminary data.</text>
</comment>
<dbReference type="SUPFAM" id="SSF53756">
    <property type="entry name" value="UDP-Glycosyltransferase/glycogen phosphorylase"/>
    <property type="match status" value="1"/>
</dbReference>
<evidence type="ECO:0000313" key="7">
    <source>
        <dbReference type="Proteomes" id="UP000636793"/>
    </source>
</evidence>
<evidence type="ECO:0000256" key="1">
    <source>
        <dbReference type="ARBA" id="ARBA00021292"/>
    </source>
</evidence>
<dbReference type="GO" id="GO:1901137">
    <property type="term" value="P:carbohydrate derivative biosynthetic process"/>
    <property type="evidence" value="ECO:0007669"/>
    <property type="project" value="UniProtKB-ARBA"/>
</dbReference>
<reference evidence="6" key="2">
    <citation type="submission" date="2020-09" db="EMBL/GenBank/DDBJ databases">
        <authorList>
            <person name="Sun Q."/>
            <person name="Zhou Y."/>
        </authorList>
    </citation>
    <scope>NUCLEOTIDE SEQUENCE</scope>
    <source>
        <strain evidence="6">CGMCC 1.15085</strain>
    </source>
</reference>
<accession>A0A916TCH0</accession>
<dbReference type="PANTHER" id="PTHR45947:SF3">
    <property type="entry name" value="SULFOQUINOVOSYL TRANSFERASE SQD2"/>
    <property type="match status" value="1"/>
</dbReference>
<reference evidence="6" key="1">
    <citation type="journal article" date="2014" name="Int. J. Syst. Evol. Microbiol.">
        <title>Complete genome sequence of Corynebacterium casei LMG S-19264T (=DSM 44701T), isolated from a smear-ripened cheese.</title>
        <authorList>
            <consortium name="US DOE Joint Genome Institute (JGI-PGF)"/>
            <person name="Walter F."/>
            <person name="Albersmeier A."/>
            <person name="Kalinowski J."/>
            <person name="Ruckert C."/>
        </authorList>
    </citation>
    <scope>NUCLEOTIDE SEQUENCE</scope>
    <source>
        <strain evidence="6">CGMCC 1.15085</strain>
    </source>
</reference>
<organism evidence="6 7">
    <name type="scientific">Flexivirga endophytica</name>
    <dbReference type="NCBI Taxonomy" id="1849103"/>
    <lineage>
        <taxon>Bacteria</taxon>
        <taxon>Bacillati</taxon>
        <taxon>Actinomycetota</taxon>
        <taxon>Actinomycetes</taxon>
        <taxon>Micrococcales</taxon>
        <taxon>Dermacoccaceae</taxon>
        <taxon>Flexivirga</taxon>
    </lineage>
</organism>
<evidence type="ECO:0000256" key="2">
    <source>
        <dbReference type="ARBA" id="ARBA00022676"/>
    </source>
</evidence>
<dbReference type="InterPro" id="IPR001296">
    <property type="entry name" value="Glyco_trans_1"/>
</dbReference>
<dbReference type="CDD" id="cd03814">
    <property type="entry name" value="GT4-like"/>
    <property type="match status" value="1"/>
</dbReference>
<sequence>MRVAIVTESFIPTFNGVTTTVCQVLDRLAATGHQAIVLCPGPAPATYRGFPVQTVRGVTVGGLRLRGRTAELERHLTAFAPDVVHVASPQGLGTRGLNAADHLNIPSVAVFQTDVSGRLAHPSAKSLSRALSVAGMTLAPSSAAKQLLIDSGVPRVGHWARGVDTTVYHPNRRNSELTRELRQCLAPHGETIVGYVGRLTQDKELHRLTELADLPGVSLAVVGDGPDRGRLEQLLPRASFLGHRQGMELAGTHAAFDMFVHPGRSAMFGQTLQEAMASGVPVVAAAAGGPLDIVRPGVTGLLFDPNRCGALRESVGGLLADPEMRARMGRSARTKIEHRGWATAVDELVGRYGAVTAASYARRVA</sequence>
<dbReference type="InterPro" id="IPR050194">
    <property type="entry name" value="Glycosyltransferase_grp1"/>
</dbReference>
<dbReference type="EMBL" id="BMHI01000005">
    <property type="protein sequence ID" value="GGB38213.1"/>
    <property type="molecule type" value="Genomic_DNA"/>
</dbReference>
<feature type="domain" description="Glycosyl transferase family 1" evidence="4">
    <location>
        <begin position="185"/>
        <end position="334"/>
    </location>
</feature>
<evidence type="ECO:0000259" key="4">
    <source>
        <dbReference type="Pfam" id="PF00534"/>
    </source>
</evidence>
<evidence type="ECO:0000313" key="6">
    <source>
        <dbReference type="EMBL" id="GGB38213.1"/>
    </source>
</evidence>
<dbReference type="Pfam" id="PF13439">
    <property type="entry name" value="Glyco_transf_4"/>
    <property type="match status" value="1"/>
</dbReference>
<proteinExistence type="predicted"/>